<reference evidence="1 2" key="1">
    <citation type="submission" date="2019-09" db="EMBL/GenBank/DDBJ databases">
        <title>NBRP : Genome information of microbial organism related human and environment.</title>
        <authorList>
            <person name="Hattori M."/>
            <person name="Oshima K."/>
            <person name="Inaba H."/>
            <person name="Suda W."/>
            <person name="Sakamoto M."/>
            <person name="Iino T."/>
            <person name="Kitahara M."/>
            <person name="Oshida Y."/>
            <person name="Iida T."/>
            <person name="Kudo T."/>
            <person name="Itoh T."/>
            <person name="Ohkuma M."/>
        </authorList>
    </citation>
    <scope>NUCLEOTIDE SEQUENCE [LARGE SCALE GENOMIC DNA]</scope>
    <source>
        <strain evidence="1 2">Q-1</strain>
    </source>
</reference>
<gene>
    <name evidence="1" type="ORF">JCM17846_13830</name>
</gene>
<dbReference type="EMBL" id="BKCN01000005">
    <property type="protein sequence ID" value="GER03701.1"/>
    <property type="molecule type" value="Genomic_DNA"/>
</dbReference>
<evidence type="ECO:0000313" key="1">
    <source>
        <dbReference type="EMBL" id="GER03701.1"/>
    </source>
</evidence>
<protein>
    <submittedName>
        <fullName evidence="1">Uncharacterized protein</fullName>
    </submittedName>
</protein>
<comment type="caution">
    <text evidence="1">The sequence shown here is derived from an EMBL/GenBank/DDBJ whole genome shotgun (WGS) entry which is preliminary data.</text>
</comment>
<organism evidence="1 2">
    <name type="scientific">Iodidimonas nitroreducens</name>
    <dbReference type="NCBI Taxonomy" id="1236968"/>
    <lineage>
        <taxon>Bacteria</taxon>
        <taxon>Pseudomonadati</taxon>
        <taxon>Pseudomonadota</taxon>
        <taxon>Alphaproteobacteria</taxon>
        <taxon>Iodidimonadales</taxon>
        <taxon>Iodidimonadaceae</taxon>
        <taxon>Iodidimonas</taxon>
    </lineage>
</organism>
<keyword evidence="2" id="KW-1185">Reference proteome</keyword>
<name>A0A5A7N5X3_9PROT</name>
<proteinExistence type="predicted"/>
<evidence type="ECO:0000313" key="2">
    <source>
        <dbReference type="Proteomes" id="UP000324996"/>
    </source>
</evidence>
<dbReference type="Proteomes" id="UP000324996">
    <property type="component" value="Unassembled WGS sequence"/>
</dbReference>
<accession>A0A5A7N5X3</accession>
<dbReference type="AlphaFoldDB" id="A0A5A7N5X3"/>
<sequence length="60" mass="7180">MFPWWHQSCRPSRSNDLSQCCEIDHSQGIPKNFLKYVHYNTLNDIIFVNIAEYTQYLGEK</sequence>